<evidence type="ECO:0000259" key="1">
    <source>
        <dbReference type="PROSITE" id="PS50056"/>
    </source>
</evidence>
<dbReference type="RefSeq" id="WP_090366515.1">
    <property type="nucleotide sequence ID" value="NZ_FNEM01000013.1"/>
</dbReference>
<dbReference type="PROSITE" id="PS50056">
    <property type="entry name" value="TYR_PHOSPHATASE_2"/>
    <property type="match status" value="1"/>
</dbReference>
<dbReference type="AlphaFoldDB" id="A0A1G8WEH4"/>
<dbReference type="Pfam" id="PF22785">
    <property type="entry name" value="Tc-R-P"/>
    <property type="match status" value="1"/>
</dbReference>
<dbReference type="InterPro" id="IPR029021">
    <property type="entry name" value="Prot-tyrosine_phosphatase-like"/>
</dbReference>
<proteinExistence type="predicted"/>
<protein>
    <submittedName>
        <fullName evidence="2">Dual specificity phosphatase, catalytic domain</fullName>
    </submittedName>
</protein>
<dbReference type="InterPro" id="IPR000387">
    <property type="entry name" value="Tyr_Pase_dom"/>
</dbReference>
<dbReference type="SUPFAM" id="SSF52799">
    <property type="entry name" value="(Phosphotyrosine protein) phosphatases II"/>
    <property type="match status" value="1"/>
</dbReference>
<dbReference type="OrthoDB" id="9806482at2"/>
<dbReference type="Gene3D" id="3.90.190.10">
    <property type="entry name" value="Protein tyrosine phosphatase superfamily"/>
    <property type="match status" value="1"/>
</dbReference>
<keyword evidence="3" id="KW-1185">Reference proteome</keyword>
<evidence type="ECO:0000313" key="2">
    <source>
        <dbReference type="EMBL" id="SDJ76641.1"/>
    </source>
</evidence>
<accession>A0A1G8WEH4</accession>
<name>A0A1G8WEH4_9GAMM</name>
<gene>
    <name evidence="2" type="ORF">SAMN04488540_11337</name>
</gene>
<organism evidence="2 3">
    <name type="scientific">Ferrimonas sediminum</name>
    <dbReference type="NCBI Taxonomy" id="718193"/>
    <lineage>
        <taxon>Bacteria</taxon>
        <taxon>Pseudomonadati</taxon>
        <taxon>Pseudomonadota</taxon>
        <taxon>Gammaproteobacteria</taxon>
        <taxon>Alteromonadales</taxon>
        <taxon>Ferrimonadaceae</taxon>
        <taxon>Ferrimonas</taxon>
    </lineage>
</organism>
<reference evidence="3" key="1">
    <citation type="submission" date="2016-10" db="EMBL/GenBank/DDBJ databases">
        <authorList>
            <person name="Varghese N."/>
            <person name="Submissions S."/>
        </authorList>
    </citation>
    <scope>NUCLEOTIDE SEQUENCE [LARGE SCALE GENOMIC DNA]</scope>
    <source>
        <strain evidence="3">DSM 23317</strain>
    </source>
</reference>
<dbReference type="EMBL" id="FNEM01000013">
    <property type="protein sequence ID" value="SDJ76641.1"/>
    <property type="molecule type" value="Genomic_DNA"/>
</dbReference>
<feature type="domain" description="Tyrosine specific protein phosphatases" evidence="1">
    <location>
        <begin position="76"/>
        <end position="137"/>
    </location>
</feature>
<sequence>MTHSDTLTPWWIIPGRLAGMRKPQTHELDTLAKSRFQAVVSLLENEDNHQLYHNWQLPYLWLPTEDGQTVSPQQLQQLEQFIDRFDGAVAIHCNDGRKRTVSAIAAYLIRKEHDFEQALKLASKGQPPIELDEPQLLSLLQIAKVVQ</sequence>
<dbReference type="Proteomes" id="UP000199527">
    <property type="component" value="Unassembled WGS sequence"/>
</dbReference>
<evidence type="ECO:0000313" key="3">
    <source>
        <dbReference type="Proteomes" id="UP000199527"/>
    </source>
</evidence>